<evidence type="ECO:0000256" key="1">
    <source>
        <dbReference type="SAM" id="MobiDB-lite"/>
    </source>
</evidence>
<protein>
    <submittedName>
        <fullName evidence="3">SMI1/KNR4 family protein</fullName>
    </submittedName>
</protein>
<organism evidence="3 4">
    <name type="scientific">Streptomyces silvisoli</name>
    <dbReference type="NCBI Taxonomy" id="3034235"/>
    <lineage>
        <taxon>Bacteria</taxon>
        <taxon>Bacillati</taxon>
        <taxon>Actinomycetota</taxon>
        <taxon>Actinomycetes</taxon>
        <taxon>Kitasatosporales</taxon>
        <taxon>Streptomycetaceae</taxon>
        <taxon>Streptomyces</taxon>
    </lineage>
</organism>
<reference evidence="3 4" key="1">
    <citation type="submission" date="2023-03" db="EMBL/GenBank/DDBJ databases">
        <title>Draft genome sequence of Streptomyces sp. RB6PN23 isolated from peat swamp forest in Thailand.</title>
        <authorList>
            <person name="Klaysubun C."/>
            <person name="Duangmal K."/>
        </authorList>
    </citation>
    <scope>NUCLEOTIDE SEQUENCE [LARGE SCALE GENOMIC DNA]</scope>
    <source>
        <strain evidence="3 4">RB6PN23</strain>
    </source>
</reference>
<feature type="compositionally biased region" description="Low complexity" evidence="1">
    <location>
        <begin position="183"/>
        <end position="199"/>
    </location>
</feature>
<dbReference type="EMBL" id="JARJBC010000014">
    <property type="protein sequence ID" value="MDF3291755.1"/>
    <property type="molecule type" value="Genomic_DNA"/>
</dbReference>
<dbReference type="Pfam" id="PF09346">
    <property type="entry name" value="SMI1_KNR4"/>
    <property type="match status" value="1"/>
</dbReference>
<dbReference type="RefSeq" id="WP_276094916.1">
    <property type="nucleotide sequence ID" value="NZ_JARJBC010000014.1"/>
</dbReference>
<sequence>METPPRHDRLLARVTARATERCAPLRPPVSEGELAAAVRILGFPLHPLLDRLYREVADGGFGPGYGLFRLSALADDWSSETAGPLTAAYRDRRAPNLGDRDWFWPEGVVPVLTWGCGMLACVDCRSPRGNVLLFEPDAVQDDWADAWFVDSDSLADWLETSLDGTGWYSDPDADDPWAEADRAAAPTQPRPWGAPARARGAAAQHGSVSDLRGCASGSVEEAVITI</sequence>
<feature type="region of interest" description="Disordered" evidence="1">
    <location>
        <begin position="167"/>
        <end position="199"/>
    </location>
</feature>
<evidence type="ECO:0000313" key="4">
    <source>
        <dbReference type="Proteomes" id="UP001216579"/>
    </source>
</evidence>
<gene>
    <name evidence="3" type="ORF">P3G67_21495</name>
</gene>
<evidence type="ECO:0000259" key="2">
    <source>
        <dbReference type="Pfam" id="PF09346"/>
    </source>
</evidence>
<proteinExistence type="predicted"/>
<keyword evidence="4" id="KW-1185">Reference proteome</keyword>
<dbReference type="Proteomes" id="UP001216579">
    <property type="component" value="Unassembled WGS sequence"/>
</dbReference>
<evidence type="ECO:0000313" key="3">
    <source>
        <dbReference type="EMBL" id="MDF3291755.1"/>
    </source>
</evidence>
<dbReference type="InterPro" id="IPR018958">
    <property type="entry name" value="Knr4/Smi1-like_dom"/>
</dbReference>
<accession>A0ABT5ZPJ5</accession>
<name>A0ABT5ZPJ5_9ACTN</name>
<dbReference type="InterPro" id="IPR037883">
    <property type="entry name" value="Knr4/Smi1-like_sf"/>
</dbReference>
<dbReference type="SUPFAM" id="SSF160631">
    <property type="entry name" value="SMI1/KNR4-like"/>
    <property type="match status" value="1"/>
</dbReference>
<comment type="caution">
    <text evidence="3">The sequence shown here is derived from an EMBL/GenBank/DDBJ whole genome shotgun (WGS) entry which is preliminary data.</text>
</comment>
<feature type="domain" description="Knr4/Smi1-like" evidence="2">
    <location>
        <begin position="28"/>
        <end position="159"/>
    </location>
</feature>